<protein>
    <submittedName>
        <fullName evidence="2">Uncharacterized protein</fullName>
    </submittedName>
</protein>
<dbReference type="EnsemblPlants" id="LPERR03G04620.1">
    <property type="protein sequence ID" value="LPERR03G04620.1"/>
    <property type="gene ID" value="LPERR03G04620"/>
</dbReference>
<name>A0A0D9VQ09_9ORYZ</name>
<evidence type="ECO:0000313" key="2">
    <source>
        <dbReference type="EnsemblPlants" id="LPERR03G04620.1"/>
    </source>
</evidence>
<dbReference type="AlphaFoldDB" id="A0A0D9VQ09"/>
<dbReference type="Gramene" id="LPERR03G04620.1">
    <property type="protein sequence ID" value="LPERR03G04620.1"/>
    <property type="gene ID" value="LPERR03G04620"/>
</dbReference>
<reference evidence="3" key="2">
    <citation type="submission" date="2013-12" db="EMBL/GenBank/DDBJ databases">
        <authorList>
            <person name="Yu Y."/>
            <person name="Lee S."/>
            <person name="de Baynast K."/>
            <person name="Wissotski M."/>
            <person name="Liu L."/>
            <person name="Talag J."/>
            <person name="Goicoechea J."/>
            <person name="Angelova A."/>
            <person name="Jetty R."/>
            <person name="Kudrna D."/>
            <person name="Golser W."/>
            <person name="Rivera L."/>
            <person name="Zhang J."/>
            <person name="Wing R."/>
        </authorList>
    </citation>
    <scope>NUCLEOTIDE SEQUENCE</scope>
</reference>
<proteinExistence type="predicted"/>
<dbReference type="Proteomes" id="UP000032180">
    <property type="component" value="Chromosome 3"/>
</dbReference>
<feature type="region of interest" description="Disordered" evidence="1">
    <location>
        <begin position="26"/>
        <end position="82"/>
    </location>
</feature>
<reference evidence="2 3" key="1">
    <citation type="submission" date="2012-08" db="EMBL/GenBank/DDBJ databases">
        <title>Oryza genome evolution.</title>
        <authorList>
            <person name="Wing R.A."/>
        </authorList>
    </citation>
    <scope>NUCLEOTIDE SEQUENCE</scope>
</reference>
<organism evidence="2 3">
    <name type="scientific">Leersia perrieri</name>
    <dbReference type="NCBI Taxonomy" id="77586"/>
    <lineage>
        <taxon>Eukaryota</taxon>
        <taxon>Viridiplantae</taxon>
        <taxon>Streptophyta</taxon>
        <taxon>Embryophyta</taxon>
        <taxon>Tracheophyta</taxon>
        <taxon>Spermatophyta</taxon>
        <taxon>Magnoliopsida</taxon>
        <taxon>Liliopsida</taxon>
        <taxon>Poales</taxon>
        <taxon>Poaceae</taxon>
        <taxon>BOP clade</taxon>
        <taxon>Oryzoideae</taxon>
        <taxon>Oryzeae</taxon>
        <taxon>Oryzinae</taxon>
        <taxon>Leersia</taxon>
    </lineage>
</organism>
<sequence length="82" mass="9066">MGSRRAEVEELPVAWIDGGRADRGAAAAESSRWHSSSRATTIWPDGDAGQRRSGRTRLRGGGGTQRRMGWRRRLPPYLPYGS</sequence>
<keyword evidence="3" id="KW-1185">Reference proteome</keyword>
<accession>A0A0D9VQ09</accession>
<evidence type="ECO:0000313" key="3">
    <source>
        <dbReference type="Proteomes" id="UP000032180"/>
    </source>
</evidence>
<reference evidence="2" key="3">
    <citation type="submission" date="2015-04" db="UniProtKB">
        <authorList>
            <consortium name="EnsemblPlants"/>
        </authorList>
    </citation>
    <scope>IDENTIFICATION</scope>
</reference>
<evidence type="ECO:0000256" key="1">
    <source>
        <dbReference type="SAM" id="MobiDB-lite"/>
    </source>
</evidence>
<dbReference type="HOGENOM" id="CLU_2561587_0_0_1"/>